<dbReference type="FunFam" id="3.40.50.300:FF:000973">
    <property type="entry name" value="Multidrug resistance-associated protein 4"/>
    <property type="match status" value="1"/>
</dbReference>
<feature type="transmembrane region" description="Helical" evidence="10">
    <location>
        <begin position="193"/>
        <end position="226"/>
    </location>
</feature>
<feature type="transmembrane region" description="Helical" evidence="10">
    <location>
        <begin position="645"/>
        <end position="665"/>
    </location>
</feature>
<keyword evidence="6" id="KW-0547">Nucleotide-binding</keyword>
<evidence type="ECO:0000256" key="2">
    <source>
        <dbReference type="ARBA" id="ARBA00009726"/>
    </source>
</evidence>
<dbReference type="Pfam" id="PF00005">
    <property type="entry name" value="ABC_tran"/>
    <property type="match status" value="2"/>
</dbReference>
<keyword evidence="14" id="KW-1185">Reference proteome</keyword>
<dbReference type="InterPro" id="IPR011527">
    <property type="entry name" value="ABC1_TM_dom"/>
</dbReference>
<dbReference type="PROSITE" id="PS00211">
    <property type="entry name" value="ABC_TRANSPORTER_1"/>
    <property type="match status" value="2"/>
</dbReference>
<organism evidence="13 14">
    <name type="scientific">Stentor coeruleus</name>
    <dbReference type="NCBI Taxonomy" id="5963"/>
    <lineage>
        <taxon>Eukaryota</taxon>
        <taxon>Sar</taxon>
        <taxon>Alveolata</taxon>
        <taxon>Ciliophora</taxon>
        <taxon>Postciliodesmatophora</taxon>
        <taxon>Heterotrichea</taxon>
        <taxon>Heterotrichida</taxon>
        <taxon>Stentoridae</taxon>
        <taxon>Stentor</taxon>
    </lineage>
</organism>
<dbReference type="CDD" id="cd18580">
    <property type="entry name" value="ABC_6TM_ABCC_D2"/>
    <property type="match status" value="1"/>
</dbReference>
<dbReference type="SMART" id="SM00382">
    <property type="entry name" value="AAA"/>
    <property type="match status" value="2"/>
</dbReference>
<evidence type="ECO:0000259" key="12">
    <source>
        <dbReference type="PROSITE" id="PS50929"/>
    </source>
</evidence>
<dbReference type="InterPro" id="IPR036640">
    <property type="entry name" value="ABC1_TM_sf"/>
</dbReference>
<dbReference type="PANTHER" id="PTHR24223:SF456">
    <property type="entry name" value="MULTIDRUG RESISTANCE-ASSOCIATED PROTEIN LETHAL(2)03659"/>
    <property type="match status" value="1"/>
</dbReference>
<evidence type="ECO:0000256" key="5">
    <source>
        <dbReference type="ARBA" id="ARBA00022737"/>
    </source>
</evidence>
<dbReference type="GO" id="GO:0016887">
    <property type="term" value="F:ATP hydrolysis activity"/>
    <property type="evidence" value="ECO:0007669"/>
    <property type="project" value="InterPro"/>
</dbReference>
<dbReference type="Gene3D" id="3.40.50.300">
    <property type="entry name" value="P-loop containing nucleotide triphosphate hydrolases"/>
    <property type="match status" value="2"/>
</dbReference>
<evidence type="ECO:0000256" key="7">
    <source>
        <dbReference type="ARBA" id="ARBA00022840"/>
    </source>
</evidence>
<feature type="transmembrane region" description="Helical" evidence="10">
    <location>
        <begin position="903"/>
        <end position="921"/>
    </location>
</feature>
<dbReference type="CDD" id="cd03250">
    <property type="entry name" value="ABCC_MRP_domain1"/>
    <property type="match status" value="1"/>
</dbReference>
<feature type="domain" description="ABC transporter" evidence="11">
    <location>
        <begin position="386"/>
        <end position="615"/>
    </location>
</feature>
<feature type="domain" description="ABC transmembrane type-1" evidence="12">
    <location>
        <begin position="659"/>
        <end position="928"/>
    </location>
</feature>
<dbReference type="CDD" id="cd18579">
    <property type="entry name" value="ABC_6TM_ABCC_D1"/>
    <property type="match status" value="1"/>
</dbReference>
<feature type="transmembrane region" description="Helical" evidence="10">
    <location>
        <begin position="71"/>
        <end position="99"/>
    </location>
</feature>
<feature type="domain" description="ABC transporter" evidence="11">
    <location>
        <begin position="961"/>
        <end position="1191"/>
    </location>
</feature>
<dbReference type="SUPFAM" id="SSF52540">
    <property type="entry name" value="P-loop containing nucleoside triphosphate hydrolases"/>
    <property type="match status" value="2"/>
</dbReference>
<evidence type="ECO:0000259" key="11">
    <source>
        <dbReference type="PROSITE" id="PS50893"/>
    </source>
</evidence>
<dbReference type="AlphaFoldDB" id="A0A1R2CVC4"/>
<dbReference type="Gene3D" id="1.20.1560.10">
    <property type="entry name" value="ABC transporter type 1, transmembrane domain"/>
    <property type="match status" value="2"/>
</dbReference>
<dbReference type="PROSITE" id="PS50893">
    <property type="entry name" value="ABC_TRANSPORTER_2"/>
    <property type="match status" value="2"/>
</dbReference>
<protein>
    <submittedName>
        <fullName evidence="13">Uncharacterized protein</fullName>
    </submittedName>
</protein>
<evidence type="ECO:0000313" key="14">
    <source>
        <dbReference type="Proteomes" id="UP000187209"/>
    </source>
</evidence>
<proteinExistence type="inferred from homology"/>
<dbReference type="InterPro" id="IPR003439">
    <property type="entry name" value="ABC_transporter-like_ATP-bd"/>
</dbReference>
<evidence type="ECO:0000256" key="9">
    <source>
        <dbReference type="ARBA" id="ARBA00023136"/>
    </source>
</evidence>
<dbReference type="FunFam" id="3.40.50.300:FF:000838">
    <property type="entry name" value="ABC multidrug transporter (Eurofung)"/>
    <property type="match status" value="1"/>
</dbReference>
<feature type="transmembrane region" description="Helical" evidence="10">
    <location>
        <begin position="341"/>
        <end position="360"/>
    </location>
</feature>
<evidence type="ECO:0000256" key="8">
    <source>
        <dbReference type="ARBA" id="ARBA00022989"/>
    </source>
</evidence>
<feature type="transmembrane region" description="Helical" evidence="10">
    <location>
        <begin position="111"/>
        <end position="130"/>
    </location>
</feature>
<dbReference type="OrthoDB" id="6500128at2759"/>
<comment type="similarity">
    <text evidence="2">Belongs to the ABC transporter superfamily. ABCC family. Conjugate transporter (TC 3.A.1.208) subfamily.</text>
</comment>
<dbReference type="GO" id="GO:0016020">
    <property type="term" value="C:membrane"/>
    <property type="evidence" value="ECO:0007669"/>
    <property type="project" value="UniProtKB-SubCell"/>
</dbReference>
<dbReference type="Pfam" id="PF00664">
    <property type="entry name" value="ABC_membrane"/>
    <property type="match status" value="2"/>
</dbReference>
<keyword evidence="8 10" id="KW-1133">Transmembrane helix</keyword>
<dbReference type="InterPro" id="IPR017871">
    <property type="entry name" value="ABC_transporter-like_CS"/>
</dbReference>
<keyword evidence="5" id="KW-0677">Repeat</keyword>
<dbReference type="InterPro" id="IPR050173">
    <property type="entry name" value="ABC_transporter_C-like"/>
</dbReference>
<keyword evidence="9 10" id="KW-0472">Membrane</keyword>
<evidence type="ECO:0000256" key="3">
    <source>
        <dbReference type="ARBA" id="ARBA00022448"/>
    </source>
</evidence>
<dbReference type="InterPro" id="IPR044726">
    <property type="entry name" value="ABCC_6TM_D2"/>
</dbReference>
<dbReference type="CDD" id="cd03244">
    <property type="entry name" value="ABCC_MRP_domain2"/>
    <property type="match status" value="1"/>
</dbReference>
<dbReference type="GO" id="GO:0005524">
    <property type="term" value="F:ATP binding"/>
    <property type="evidence" value="ECO:0007669"/>
    <property type="project" value="UniProtKB-KW"/>
</dbReference>
<feature type="domain" description="ABC transmembrane type-1" evidence="12">
    <location>
        <begin position="80"/>
        <end position="354"/>
    </location>
</feature>
<comment type="subcellular location">
    <subcellularLocation>
        <location evidence="1">Membrane</location>
        <topology evidence="1">Multi-pass membrane protein</topology>
    </subcellularLocation>
</comment>
<comment type="caution">
    <text evidence="13">The sequence shown here is derived from an EMBL/GenBank/DDBJ whole genome shotgun (WGS) entry which is preliminary data.</text>
</comment>
<name>A0A1R2CVC4_9CILI</name>
<evidence type="ECO:0000256" key="10">
    <source>
        <dbReference type="SAM" id="Phobius"/>
    </source>
</evidence>
<dbReference type="SUPFAM" id="SSF90123">
    <property type="entry name" value="ABC transporter transmembrane region"/>
    <property type="match status" value="2"/>
</dbReference>
<accession>A0A1R2CVC4</accession>
<keyword evidence="7" id="KW-0067">ATP-binding</keyword>
<feature type="transmembrane region" description="Helical" evidence="10">
    <location>
        <begin position="298"/>
        <end position="321"/>
    </location>
</feature>
<dbReference type="PROSITE" id="PS50929">
    <property type="entry name" value="ABC_TM1F"/>
    <property type="match status" value="2"/>
</dbReference>
<feature type="transmembrane region" description="Helical" evidence="10">
    <location>
        <begin position="685"/>
        <end position="704"/>
    </location>
</feature>
<keyword evidence="4 10" id="KW-0812">Transmembrane</keyword>
<sequence length="1218" mass="137242">MGDYKHYYDQAGWLSKSTFFWARKYIFECPKDKAPPSKFNIEPNLSKLRNHWEEEKAKPNPSFFKSLFRTFWWSIISSQLGFVIDIFSQITFGILIGLLIEFIQSENDDKYLGLTYASGTIICIIISLFARQLSFFNGQISSGIAKQAVLNLIYDKTLRLSHEVINSGGSTGKIMNLASGDVDSLDMLSMLNFIWLAPIAAIGVSIALFMVIGPVGLVGLGVVMCFSPLQTLVNFMNYKIKSLSSSHGDLRLKRTNDVVEGIRVLKMYSWESTYADKINMTRGDEVGMNRWRTAIRSCNMSFCLVTEGIASLATFATYVAIYGEVSSSTIFSTLSLMVTAQFYLTLILPFASELIFSYLASCERITTFLLEEEHKKIVQETFPGMVKLENVTAYWKHPRPGVIDLNEFHLNNVNLELQPGDFASIIGKVGSGKSSLLMTILGEMHIKHGHVQRGGKVAYVEQEPWIVSGTLRENIILNQDFNEDKYRQALENSALKDDVDRLSSGDMTIIGEKGSNISGGQKARLALARALYSDADIYLLDDPLSAVDTKVAKHIFDNALLGCLANKTRILVTHQVQFLRSGIKVFKVDNGSVYMLQNNEGLSEIQSPVCVDNDLVAEKEEKLEELETENIHINFSVYWRYFLKGWWWTLPLIIFLYPAVMLAYISIPYWLVHWSSQSYDMQQDSYYIEILALIILCVILLALLRNNIMSQTLLSSSKNLHNEVLSRMVKRPLTYFDKHSPGRIIGKLSNDVSKTDDMIPWMFTDFMQCLFITLGSVLIMVIGNPWIGLIIFPMALTLKFIFSRSIDPCHHYYNQMNSSKTPILNHFSEALYGIFSIRCYDLADTLTMSFRRSTLTASVNFFNYHSCMRWMHFNSDSVCAVFIIINVFASLIMIDFLDRKLVSTGLSLILVLAMDLVWTMFQFSQVQTYMASAERMLQLTKAYTENYSGPCTGFEIRRGEIRYEKVLVNYGESIALNNMTFTIRGGDKVGIVGRTGAGKSSIIQALFRMIELDSGRIYIDGVDISTVPLSVLRKSLAVIPQTPFIFTASVRYNLDPYGYYTDEEIWASLQTAHLHTKILTLEGKLDAVLNGKSFSAGEKQLLCLARALLKRSQILVMDEATANVDYETDLHIQNAIKTHFSLCTVITIAHRLDTVIRSNVVMVIDAGCCVEIGSPGHLLKDNKSKFFTMVENSGEQALMALQKAAIAQEIGMGKIVNS</sequence>
<evidence type="ECO:0000256" key="1">
    <source>
        <dbReference type="ARBA" id="ARBA00004141"/>
    </source>
</evidence>
<keyword evidence="3" id="KW-0813">Transport</keyword>
<reference evidence="13 14" key="1">
    <citation type="submission" date="2016-11" db="EMBL/GenBank/DDBJ databases">
        <title>The macronuclear genome of Stentor coeruleus: a giant cell with tiny introns.</title>
        <authorList>
            <person name="Slabodnick M."/>
            <person name="Ruby J.G."/>
            <person name="Reiff S.B."/>
            <person name="Swart E.C."/>
            <person name="Gosai S."/>
            <person name="Prabakaran S."/>
            <person name="Witkowska E."/>
            <person name="Larue G.E."/>
            <person name="Fisher S."/>
            <person name="Freeman R.M."/>
            <person name="Gunawardena J."/>
            <person name="Chu W."/>
            <person name="Stover N.A."/>
            <person name="Gregory B.D."/>
            <person name="Nowacki M."/>
            <person name="Derisi J."/>
            <person name="Roy S.W."/>
            <person name="Marshall W.F."/>
            <person name="Sood P."/>
        </authorList>
    </citation>
    <scope>NUCLEOTIDE SEQUENCE [LARGE SCALE GENOMIC DNA]</scope>
    <source>
        <strain evidence="13">WM001</strain>
    </source>
</reference>
<dbReference type="PANTHER" id="PTHR24223">
    <property type="entry name" value="ATP-BINDING CASSETTE SUB-FAMILY C"/>
    <property type="match status" value="1"/>
</dbReference>
<dbReference type="EMBL" id="MPUH01000051">
    <property type="protein sequence ID" value="OMJ92958.1"/>
    <property type="molecule type" value="Genomic_DNA"/>
</dbReference>
<evidence type="ECO:0000256" key="6">
    <source>
        <dbReference type="ARBA" id="ARBA00022741"/>
    </source>
</evidence>
<dbReference type="InterPro" id="IPR003593">
    <property type="entry name" value="AAA+_ATPase"/>
</dbReference>
<dbReference type="InterPro" id="IPR044746">
    <property type="entry name" value="ABCC_6TM_D1"/>
</dbReference>
<dbReference type="GO" id="GO:0140359">
    <property type="term" value="F:ABC-type transporter activity"/>
    <property type="evidence" value="ECO:0007669"/>
    <property type="project" value="InterPro"/>
</dbReference>
<feature type="transmembrane region" description="Helical" evidence="10">
    <location>
        <begin position="878"/>
        <end position="897"/>
    </location>
</feature>
<evidence type="ECO:0000256" key="4">
    <source>
        <dbReference type="ARBA" id="ARBA00022692"/>
    </source>
</evidence>
<evidence type="ECO:0000313" key="13">
    <source>
        <dbReference type="EMBL" id="OMJ92958.1"/>
    </source>
</evidence>
<dbReference type="InterPro" id="IPR027417">
    <property type="entry name" value="P-loop_NTPase"/>
</dbReference>
<dbReference type="Proteomes" id="UP000187209">
    <property type="component" value="Unassembled WGS sequence"/>
</dbReference>
<gene>
    <name evidence="13" type="ORF">SteCoe_4177</name>
</gene>